<feature type="region of interest" description="Disordered" evidence="1">
    <location>
        <begin position="1"/>
        <end position="398"/>
    </location>
</feature>
<proteinExistence type="predicted"/>
<name>A0A8T3CI44_9TELE</name>
<feature type="compositionally biased region" description="Polar residues" evidence="1">
    <location>
        <begin position="319"/>
        <end position="330"/>
    </location>
</feature>
<gene>
    <name evidence="2" type="ORF">AGOR_G00250380</name>
</gene>
<feature type="compositionally biased region" description="Polar residues" evidence="1">
    <location>
        <begin position="378"/>
        <end position="395"/>
    </location>
</feature>
<reference evidence="2" key="1">
    <citation type="submission" date="2021-01" db="EMBL/GenBank/DDBJ databases">
        <authorList>
            <person name="Zahm M."/>
            <person name="Roques C."/>
            <person name="Cabau C."/>
            <person name="Klopp C."/>
            <person name="Donnadieu C."/>
            <person name="Jouanno E."/>
            <person name="Lampietro C."/>
            <person name="Louis A."/>
            <person name="Herpin A."/>
            <person name="Echchiki A."/>
            <person name="Berthelot C."/>
            <person name="Parey E."/>
            <person name="Roest-Crollius H."/>
            <person name="Braasch I."/>
            <person name="Postlethwait J."/>
            <person name="Bobe J."/>
            <person name="Montfort J."/>
            <person name="Bouchez O."/>
            <person name="Begum T."/>
            <person name="Mejri S."/>
            <person name="Adams A."/>
            <person name="Chen W.-J."/>
            <person name="Guiguen Y."/>
        </authorList>
    </citation>
    <scope>NUCLEOTIDE SEQUENCE</scope>
    <source>
        <tissue evidence="2">Blood</tissue>
    </source>
</reference>
<dbReference type="EMBL" id="JAERUA010000025">
    <property type="protein sequence ID" value="KAI1882408.1"/>
    <property type="molecule type" value="Genomic_DNA"/>
</dbReference>
<organism evidence="2 3">
    <name type="scientific">Albula goreensis</name>
    <dbReference type="NCBI Taxonomy" id="1534307"/>
    <lineage>
        <taxon>Eukaryota</taxon>
        <taxon>Metazoa</taxon>
        <taxon>Chordata</taxon>
        <taxon>Craniata</taxon>
        <taxon>Vertebrata</taxon>
        <taxon>Euteleostomi</taxon>
        <taxon>Actinopterygii</taxon>
        <taxon>Neopterygii</taxon>
        <taxon>Teleostei</taxon>
        <taxon>Albuliformes</taxon>
        <taxon>Albulidae</taxon>
        <taxon>Albula</taxon>
    </lineage>
</organism>
<feature type="region of interest" description="Disordered" evidence="1">
    <location>
        <begin position="427"/>
        <end position="468"/>
    </location>
</feature>
<dbReference type="Proteomes" id="UP000829720">
    <property type="component" value="Unassembled WGS sequence"/>
</dbReference>
<feature type="region of interest" description="Disordered" evidence="1">
    <location>
        <begin position="500"/>
        <end position="602"/>
    </location>
</feature>
<sequence>MLMSGRSPATGRPAASTLTGMKMGQRQDKATGKGGGKNPSGFQQQPDHNQRLDTGRNSGGDGEANGGRPANHCYRSNGVKEEEGRAAPVRDKQHRDTSTERLTAKREPHRAERTRRDDPARRGQEGAGETPGRGGEEEEEEDEGGKRHSDLENEYLPLAHARRTRGPPVDLGSVSSPDLQPIPSELKKANGEEVEEGDAEGEGKWEQALGSLSEESPAEGDSWASPDTANQAAAVPSTQRQVGDCPPRHTGALNSSPLVVVQDKHPSERDSVFKKSHPKVEGTQVTTKAAATSEDSPVRLREAAGDLQVRGRLRERLAANQSDDVTTTTAPRLLQSEVYASPKSSGEESTNEEGAPAAEKHILHISEMSATPALDQATPPQSSHIITRNLPSHTVSGGRVETAMAQVETEREHPFFTAVISSPPTVHIFPQRGQFSTPNHSPHRSPNPGPIAERDAEQEEVAAQESMAAQVTAAPLYTPGSPERFLPGLPVLSSAAAGYSHTENTGASQEGFSAPQSLKTDPKQEKVWDHPMSGDVSALESLPNRTKPKGPPPPVPKKPKNPFIRSKLSAGQNQSPVPEWRESENIPFTTPGLKVTPTSTCM</sequence>
<evidence type="ECO:0000313" key="3">
    <source>
        <dbReference type="Proteomes" id="UP000829720"/>
    </source>
</evidence>
<feature type="compositionally biased region" description="Basic and acidic residues" evidence="1">
    <location>
        <begin position="78"/>
        <end position="124"/>
    </location>
</feature>
<feature type="compositionally biased region" description="Polar residues" evidence="1">
    <location>
        <begin position="283"/>
        <end position="295"/>
    </location>
</feature>
<keyword evidence="3" id="KW-1185">Reference proteome</keyword>
<comment type="caution">
    <text evidence="2">The sequence shown here is derived from an EMBL/GenBank/DDBJ whole genome shotgun (WGS) entry which is preliminary data.</text>
</comment>
<accession>A0A8T3CI44</accession>
<feature type="compositionally biased region" description="Polar residues" evidence="1">
    <location>
        <begin position="225"/>
        <end position="241"/>
    </location>
</feature>
<evidence type="ECO:0000256" key="1">
    <source>
        <dbReference type="SAM" id="MobiDB-lite"/>
    </source>
</evidence>
<protein>
    <submittedName>
        <fullName evidence="2">Uncharacterized protein</fullName>
    </submittedName>
</protein>
<feature type="compositionally biased region" description="Basic and acidic residues" evidence="1">
    <location>
        <begin position="262"/>
        <end position="273"/>
    </location>
</feature>
<feature type="compositionally biased region" description="Basic and acidic residues" evidence="1">
    <location>
        <begin position="520"/>
        <end position="529"/>
    </location>
</feature>
<feature type="compositionally biased region" description="Polar residues" evidence="1">
    <location>
        <begin position="501"/>
        <end position="519"/>
    </location>
</feature>
<dbReference type="OrthoDB" id="10436842at2759"/>
<evidence type="ECO:0000313" key="2">
    <source>
        <dbReference type="EMBL" id="KAI1882408.1"/>
    </source>
</evidence>
<dbReference type="AlphaFoldDB" id="A0A8T3CI44"/>